<dbReference type="InterPro" id="IPR011051">
    <property type="entry name" value="RmlC_Cupin_sf"/>
</dbReference>
<dbReference type="PANTHER" id="PTHR13903">
    <property type="entry name" value="PIRIN-RELATED"/>
    <property type="match status" value="1"/>
</dbReference>
<dbReference type="Gene3D" id="2.60.120.10">
    <property type="entry name" value="Jelly Rolls"/>
    <property type="match status" value="2"/>
</dbReference>
<evidence type="ECO:0000256" key="1">
    <source>
        <dbReference type="ARBA" id="ARBA00008416"/>
    </source>
</evidence>
<feature type="domain" description="Pirin N-terminal" evidence="4">
    <location>
        <begin position="37"/>
        <end position="137"/>
    </location>
</feature>
<dbReference type="RefSeq" id="WP_181394892.1">
    <property type="nucleotide sequence ID" value="NZ_QGTT01000003.1"/>
</dbReference>
<evidence type="ECO:0000259" key="4">
    <source>
        <dbReference type="Pfam" id="PF02678"/>
    </source>
</evidence>
<dbReference type="InterPro" id="IPR014710">
    <property type="entry name" value="RmlC-like_jellyroll"/>
</dbReference>
<dbReference type="SUPFAM" id="SSF51182">
    <property type="entry name" value="RmlC-like cupins"/>
    <property type="match status" value="1"/>
</dbReference>
<evidence type="ECO:0008006" key="8">
    <source>
        <dbReference type="Google" id="ProtNLM"/>
    </source>
</evidence>
<comment type="similarity">
    <text evidence="1 3">Belongs to the pirin family.</text>
</comment>
<sequence length="307" mass="34491">MSRSASDQHLQECDSNPGGGVLKILHSKTKPLTAQLQVQRVVPQAELRMIGPWCFLDHFGPLTTPAYQDFNIPPHPHIGLQTITWLYSGELMHYDSLGYQQALRPGELNLMTSGRGISHAEIAQDNPTQPLHGLQLWSALPPADELTYPRFDHYRDLPQFALGECTATLIVGDYYDRLLKQRWQSPALSFHPSLALSLTTPRTTVLSLSLNPLFEHAIYIVSGSLYLVDSELTQPITAHQLLDLGSERDHLEIELAADTRVLVLGGEPFGQHLFMRWNFVSTELARVEQAQQDWDNGHPRFGDVNTD</sequence>
<dbReference type="CDD" id="cd02909">
    <property type="entry name" value="cupin_pirin_N"/>
    <property type="match status" value="1"/>
</dbReference>
<dbReference type="CDD" id="cd02247">
    <property type="entry name" value="cupin_pirin_C"/>
    <property type="match status" value="1"/>
</dbReference>
<dbReference type="InterPro" id="IPR003829">
    <property type="entry name" value="Pirin_N_dom"/>
</dbReference>
<keyword evidence="7" id="KW-1185">Reference proteome</keyword>
<keyword evidence="2" id="KW-0408">Iron</keyword>
<dbReference type="EMBL" id="QGTT01000003">
    <property type="protein sequence ID" value="PWW14435.1"/>
    <property type="molecule type" value="Genomic_DNA"/>
</dbReference>
<dbReference type="InterPro" id="IPR008778">
    <property type="entry name" value="Pirin_C_dom"/>
</dbReference>
<dbReference type="AlphaFoldDB" id="A0A317QCC3"/>
<protein>
    <recommendedName>
        <fullName evidence="8">Pirin family protein</fullName>
    </recommendedName>
</protein>
<feature type="binding site" evidence="2">
    <location>
        <position position="119"/>
    </location>
    <ligand>
        <name>Fe cation</name>
        <dbReference type="ChEBI" id="CHEBI:24875"/>
    </ligand>
</feature>
<accession>A0A317QCC3</accession>
<name>A0A317QCC3_9GAMM</name>
<organism evidence="6 7">
    <name type="scientific">Pseudidiomarina maritima</name>
    <dbReference type="NCBI Taxonomy" id="519453"/>
    <lineage>
        <taxon>Bacteria</taxon>
        <taxon>Pseudomonadati</taxon>
        <taxon>Pseudomonadota</taxon>
        <taxon>Gammaproteobacteria</taxon>
        <taxon>Alteromonadales</taxon>
        <taxon>Idiomarinaceae</taxon>
        <taxon>Pseudidiomarina</taxon>
    </lineage>
</organism>
<reference evidence="6 7" key="1">
    <citation type="submission" date="2018-05" db="EMBL/GenBank/DDBJ databases">
        <title>Freshwater and sediment microbial communities from various areas in North America, analyzing microbe dynamics in response to fracking.</title>
        <authorList>
            <person name="Lamendella R."/>
        </authorList>
    </citation>
    <scope>NUCLEOTIDE SEQUENCE [LARGE SCALE GENOMIC DNA]</scope>
    <source>
        <strain evidence="6 7">125B1</strain>
    </source>
</reference>
<comment type="caution">
    <text evidence="6">The sequence shown here is derived from an EMBL/GenBank/DDBJ whole genome shotgun (WGS) entry which is preliminary data.</text>
</comment>
<dbReference type="Pfam" id="PF05726">
    <property type="entry name" value="Pirin_C"/>
    <property type="match status" value="1"/>
</dbReference>
<keyword evidence="2" id="KW-0479">Metal-binding</keyword>
<dbReference type="InterPro" id="IPR012093">
    <property type="entry name" value="Pirin"/>
</dbReference>
<feature type="binding site" evidence="2">
    <location>
        <position position="121"/>
    </location>
    <ligand>
        <name>Fe cation</name>
        <dbReference type="ChEBI" id="CHEBI:24875"/>
    </ligand>
</feature>
<evidence type="ECO:0000256" key="3">
    <source>
        <dbReference type="RuleBase" id="RU003457"/>
    </source>
</evidence>
<feature type="binding site" evidence="2">
    <location>
        <position position="77"/>
    </location>
    <ligand>
        <name>Fe cation</name>
        <dbReference type="ChEBI" id="CHEBI:24875"/>
    </ligand>
</feature>
<evidence type="ECO:0000313" key="7">
    <source>
        <dbReference type="Proteomes" id="UP000246964"/>
    </source>
</evidence>
<evidence type="ECO:0000313" key="6">
    <source>
        <dbReference type="EMBL" id="PWW14435.1"/>
    </source>
</evidence>
<dbReference type="PIRSF" id="PIRSF006232">
    <property type="entry name" value="Pirin"/>
    <property type="match status" value="1"/>
</dbReference>
<dbReference type="PANTHER" id="PTHR13903:SF8">
    <property type="entry name" value="PIRIN"/>
    <property type="match status" value="1"/>
</dbReference>
<comment type="cofactor">
    <cofactor evidence="2">
        <name>Fe cation</name>
        <dbReference type="ChEBI" id="CHEBI:24875"/>
    </cofactor>
    <text evidence="2">Binds 1 Fe cation per subunit.</text>
</comment>
<dbReference type="GO" id="GO:0046872">
    <property type="term" value="F:metal ion binding"/>
    <property type="evidence" value="ECO:0007669"/>
    <property type="project" value="UniProtKB-KW"/>
</dbReference>
<proteinExistence type="inferred from homology"/>
<feature type="binding site" evidence="2">
    <location>
        <position position="75"/>
    </location>
    <ligand>
        <name>Fe cation</name>
        <dbReference type="ChEBI" id="CHEBI:24875"/>
    </ligand>
</feature>
<evidence type="ECO:0000256" key="2">
    <source>
        <dbReference type="PIRSR" id="PIRSR006232-1"/>
    </source>
</evidence>
<dbReference type="Proteomes" id="UP000246964">
    <property type="component" value="Unassembled WGS sequence"/>
</dbReference>
<gene>
    <name evidence="6" type="ORF">DET45_103127</name>
</gene>
<feature type="domain" description="Pirin C-terminal" evidence="5">
    <location>
        <begin position="202"/>
        <end position="298"/>
    </location>
</feature>
<dbReference type="Pfam" id="PF02678">
    <property type="entry name" value="Pirin"/>
    <property type="match status" value="1"/>
</dbReference>
<evidence type="ECO:0000259" key="5">
    <source>
        <dbReference type="Pfam" id="PF05726"/>
    </source>
</evidence>